<evidence type="ECO:0000256" key="1">
    <source>
        <dbReference type="ARBA" id="ARBA00022737"/>
    </source>
</evidence>
<sequence>MLVRLLCVSAVVLVNLVASDDVQGILPGRPPPPPPPRPPPPSPPRPPPPSPPRPPPPSPPRPPPVTPSPPVTPRPVPTRKPTTPEPITPSPLDPISPKPTPEPTPQPTPASITKPTPMPTPQPTPQPTPAPTTQPPPQPPPQPTPMSTPQPTPGPTPQPTPVPTPMPTPTTPQPTPQMTPTPTPEPETPELPSCSAIEDDIDYDGTDVGSVDRDSPEECCADCASTANCNLFVWFEGTCWLKSDAGTKSTSLGRRAAWLKPPPPTTCSRFEDNTDYFGNDIGSTERSSAEECCADCAATDGCGLFVWTQGTCWLKSAAGEPSDAPGAAAGFMT</sequence>
<evidence type="ECO:0000256" key="4">
    <source>
        <dbReference type="SAM" id="SignalP"/>
    </source>
</evidence>
<protein>
    <submittedName>
        <fullName evidence="7">Aste57867_8638 protein</fullName>
    </submittedName>
</protein>
<evidence type="ECO:0000313" key="7">
    <source>
        <dbReference type="EMBL" id="VFT85524.1"/>
    </source>
</evidence>
<dbReference type="OrthoDB" id="9448935at2759"/>
<dbReference type="InterPro" id="IPR003609">
    <property type="entry name" value="Pan_app"/>
</dbReference>
<feature type="compositionally biased region" description="Pro residues" evidence="3">
    <location>
        <begin position="28"/>
        <end position="108"/>
    </location>
</feature>
<feature type="domain" description="Apple" evidence="5">
    <location>
        <begin position="201"/>
        <end position="242"/>
    </location>
</feature>
<evidence type="ECO:0000256" key="3">
    <source>
        <dbReference type="SAM" id="MobiDB-lite"/>
    </source>
</evidence>
<gene>
    <name evidence="7" type="primary">Aste57867_8638</name>
    <name evidence="6" type="ORF">As57867_008604</name>
    <name evidence="7" type="ORF">ASTE57867_8638</name>
</gene>
<feature type="chain" id="PRO_5036116100" evidence="4">
    <location>
        <begin position="20"/>
        <end position="333"/>
    </location>
</feature>
<proteinExistence type="predicted"/>
<reference evidence="7 8" key="1">
    <citation type="submission" date="2019-03" db="EMBL/GenBank/DDBJ databases">
        <authorList>
            <person name="Gaulin E."/>
            <person name="Dumas B."/>
        </authorList>
    </citation>
    <scope>NUCLEOTIDE SEQUENCE [LARGE SCALE GENOMIC DNA]</scope>
    <source>
        <strain evidence="7">CBS 568.67</strain>
    </source>
</reference>
<feature type="region of interest" description="Disordered" evidence="3">
    <location>
        <begin position="22"/>
        <end position="216"/>
    </location>
</feature>
<evidence type="ECO:0000256" key="2">
    <source>
        <dbReference type="ARBA" id="ARBA00023157"/>
    </source>
</evidence>
<accession>A0A485KKV8</accession>
<evidence type="ECO:0000313" key="6">
    <source>
        <dbReference type="EMBL" id="KAF0700839.1"/>
    </source>
</evidence>
<feature type="domain" description="Apple" evidence="5">
    <location>
        <begin position="274"/>
        <end position="315"/>
    </location>
</feature>
<reference evidence="6" key="2">
    <citation type="submission" date="2019-06" db="EMBL/GenBank/DDBJ databases">
        <title>Genomics analysis of Aphanomyces spp. identifies a new class of oomycete effector associated with host adaptation.</title>
        <authorList>
            <person name="Gaulin E."/>
        </authorList>
    </citation>
    <scope>NUCLEOTIDE SEQUENCE</scope>
    <source>
        <strain evidence="6">CBS 578.67</strain>
    </source>
</reference>
<dbReference type="Proteomes" id="UP000332933">
    <property type="component" value="Unassembled WGS sequence"/>
</dbReference>
<dbReference type="Gene3D" id="3.50.4.10">
    <property type="entry name" value="Hepatocyte Growth Factor"/>
    <property type="match status" value="2"/>
</dbReference>
<dbReference type="GO" id="GO:0005576">
    <property type="term" value="C:extracellular region"/>
    <property type="evidence" value="ECO:0007669"/>
    <property type="project" value="InterPro"/>
</dbReference>
<dbReference type="CDD" id="cd01100">
    <property type="entry name" value="APPLE_Factor_XI_like"/>
    <property type="match status" value="1"/>
</dbReference>
<evidence type="ECO:0000313" key="8">
    <source>
        <dbReference type="Proteomes" id="UP000332933"/>
    </source>
</evidence>
<dbReference type="PRINTS" id="PR01217">
    <property type="entry name" value="PRICHEXTENSN"/>
</dbReference>
<keyword evidence="4" id="KW-0732">Signal</keyword>
<feature type="compositionally biased region" description="Pro residues" evidence="3">
    <location>
        <begin position="116"/>
        <end position="186"/>
    </location>
</feature>
<feature type="signal peptide" evidence="4">
    <location>
        <begin position="1"/>
        <end position="19"/>
    </location>
</feature>
<dbReference type="EMBL" id="VJMH01005110">
    <property type="protein sequence ID" value="KAF0700839.1"/>
    <property type="molecule type" value="Genomic_DNA"/>
</dbReference>
<dbReference type="Pfam" id="PF14295">
    <property type="entry name" value="PAN_4"/>
    <property type="match status" value="2"/>
</dbReference>
<dbReference type="GO" id="GO:0006508">
    <property type="term" value="P:proteolysis"/>
    <property type="evidence" value="ECO:0007669"/>
    <property type="project" value="InterPro"/>
</dbReference>
<dbReference type="InterPro" id="IPR000177">
    <property type="entry name" value="Apple"/>
</dbReference>
<dbReference type="AlphaFoldDB" id="A0A485KKV8"/>
<dbReference type="PANTHER" id="PTHR33946:SF4">
    <property type="entry name" value="COAGULATION FACTOR XI"/>
    <property type="match status" value="1"/>
</dbReference>
<keyword evidence="1" id="KW-0677">Repeat</keyword>
<evidence type="ECO:0000259" key="5">
    <source>
        <dbReference type="Pfam" id="PF14295"/>
    </source>
</evidence>
<dbReference type="EMBL" id="CAADRA010005131">
    <property type="protein sequence ID" value="VFT85524.1"/>
    <property type="molecule type" value="Genomic_DNA"/>
</dbReference>
<keyword evidence="8" id="KW-1185">Reference proteome</keyword>
<organism evidence="7 8">
    <name type="scientific">Aphanomyces stellatus</name>
    <dbReference type="NCBI Taxonomy" id="120398"/>
    <lineage>
        <taxon>Eukaryota</taxon>
        <taxon>Sar</taxon>
        <taxon>Stramenopiles</taxon>
        <taxon>Oomycota</taxon>
        <taxon>Saprolegniomycetes</taxon>
        <taxon>Saprolegniales</taxon>
        <taxon>Verrucalvaceae</taxon>
        <taxon>Aphanomyces</taxon>
    </lineage>
</organism>
<keyword evidence="2" id="KW-1015">Disulfide bond</keyword>
<name>A0A485KKV8_9STRA</name>
<dbReference type="PANTHER" id="PTHR33946">
    <property type="match status" value="1"/>
</dbReference>